<comment type="caution">
    <text evidence="5">The sequence shown here is derived from an EMBL/GenBank/DDBJ whole genome shotgun (WGS) entry which is preliminary data.</text>
</comment>
<gene>
    <name evidence="5" type="primary">xre_4</name>
    <name evidence="5" type="ORF">CLORY_34480</name>
</gene>
<dbReference type="Gene3D" id="1.10.260.40">
    <property type="entry name" value="lambda repressor-like DNA-binding domains"/>
    <property type="match status" value="3"/>
</dbReference>
<reference evidence="5 6" key="1">
    <citation type="submission" date="2017-03" db="EMBL/GenBank/DDBJ databases">
        <title>Genome sequence of Clostridium oryzae DSM 28571.</title>
        <authorList>
            <person name="Poehlein A."/>
            <person name="Daniel R."/>
        </authorList>
    </citation>
    <scope>NUCLEOTIDE SEQUENCE [LARGE SCALE GENOMIC DNA]</scope>
    <source>
        <strain evidence="5 6">DSM 28571</strain>
    </source>
</reference>
<sequence length="328" mass="37633">MFTLGSRIKFLRTNSNLSLDELSSILSTAKSTLSRIENDKVSPSSDILLSISRFFGVSTDWLLTGEDYSSNSCNNKKSSSKYFSLLEIYESDEYKSDDSYIKIASEIGDRIWYLMEQFKFSSQSLSQYINKIFSPFFSISSEEIISFHYGKKIPSKENLFILSKVFNVTDAWILVGDSINSSAKNNNEILDFELGKRIKICFDQISLPLDIKAKAIGITVKDIFDYQYGYIPEKCILEKIAYFCNVSFQWLFSGKSENSNLSQIHTEFKLSNEINIQRNESNSYNDILPLLSSVPDELIDEIKKYIEFRISYLKYEDSQNGIINSKSS</sequence>
<feature type="domain" description="HTH cro/C1-type" evidence="4">
    <location>
        <begin position="150"/>
        <end position="173"/>
    </location>
</feature>
<evidence type="ECO:0000313" key="5">
    <source>
        <dbReference type="EMBL" id="OPJ59118.1"/>
    </source>
</evidence>
<dbReference type="InterPro" id="IPR001387">
    <property type="entry name" value="Cro/C1-type_HTH"/>
</dbReference>
<dbReference type="InterPro" id="IPR010982">
    <property type="entry name" value="Lambda_DNA-bd_dom_sf"/>
</dbReference>
<evidence type="ECO:0000313" key="6">
    <source>
        <dbReference type="Proteomes" id="UP000190080"/>
    </source>
</evidence>
<evidence type="ECO:0000259" key="4">
    <source>
        <dbReference type="PROSITE" id="PS50943"/>
    </source>
</evidence>
<accession>A0A1V4IGJ5</accession>
<dbReference type="Proteomes" id="UP000190080">
    <property type="component" value="Unassembled WGS sequence"/>
</dbReference>
<feature type="domain" description="HTH cro/C1-type" evidence="4">
    <location>
        <begin position="8"/>
        <end position="62"/>
    </location>
</feature>
<dbReference type="AlphaFoldDB" id="A0A1V4IGJ5"/>
<name>A0A1V4IGJ5_9CLOT</name>
<evidence type="ECO:0000256" key="1">
    <source>
        <dbReference type="ARBA" id="ARBA00023015"/>
    </source>
</evidence>
<evidence type="ECO:0000256" key="2">
    <source>
        <dbReference type="ARBA" id="ARBA00023125"/>
    </source>
</evidence>
<proteinExistence type="predicted"/>
<dbReference type="SUPFAM" id="SSF47413">
    <property type="entry name" value="lambda repressor-like DNA-binding domains"/>
    <property type="match status" value="1"/>
</dbReference>
<dbReference type="SMART" id="SM00530">
    <property type="entry name" value="HTH_XRE"/>
    <property type="match status" value="1"/>
</dbReference>
<keyword evidence="6" id="KW-1185">Reference proteome</keyword>
<keyword evidence="2" id="KW-0238">DNA-binding</keyword>
<dbReference type="Pfam" id="PF12844">
    <property type="entry name" value="HTH_19"/>
    <property type="match status" value="1"/>
</dbReference>
<protein>
    <submittedName>
        <fullName evidence="5">HTH-type transcriptional regulator Xre</fullName>
    </submittedName>
</protein>
<keyword evidence="3" id="KW-0804">Transcription</keyword>
<dbReference type="EMBL" id="MZGV01000050">
    <property type="protein sequence ID" value="OPJ59118.1"/>
    <property type="molecule type" value="Genomic_DNA"/>
</dbReference>
<dbReference type="CDD" id="cd00093">
    <property type="entry name" value="HTH_XRE"/>
    <property type="match status" value="1"/>
</dbReference>
<keyword evidence="1" id="KW-0805">Transcription regulation</keyword>
<dbReference type="OrthoDB" id="9801008at2"/>
<dbReference type="PANTHER" id="PTHR40661">
    <property type="match status" value="1"/>
</dbReference>
<dbReference type="PROSITE" id="PS50943">
    <property type="entry name" value="HTH_CROC1"/>
    <property type="match status" value="2"/>
</dbReference>
<organism evidence="5 6">
    <name type="scientific">Clostridium oryzae</name>
    <dbReference type="NCBI Taxonomy" id="1450648"/>
    <lineage>
        <taxon>Bacteria</taxon>
        <taxon>Bacillati</taxon>
        <taxon>Bacillota</taxon>
        <taxon>Clostridia</taxon>
        <taxon>Eubacteriales</taxon>
        <taxon>Clostridiaceae</taxon>
        <taxon>Clostridium</taxon>
    </lineage>
</organism>
<dbReference type="STRING" id="1450648.CLORY_34480"/>
<dbReference type="GO" id="GO:0003677">
    <property type="term" value="F:DNA binding"/>
    <property type="evidence" value="ECO:0007669"/>
    <property type="project" value="UniProtKB-KW"/>
</dbReference>
<evidence type="ECO:0000256" key="3">
    <source>
        <dbReference type="ARBA" id="ARBA00023163"/>
    </source>
</evidence>
<dbReference type="PANTHER" id="PTHR40661:SF3">
    <property type="entry name" value="FELS-1 PROPHAGE TRANSCRIPTIONAL REGULATOR"/>
    <property type="match status" value="1"/>
</dbReference>